<evidence type="ECO:0000256" key="1">
    <source>
        <dbReference type="ARBA" id="ARBA00004651"/>
    </source>
</evidence>
<evidence type="ECO:0000313" key="9">
    <source>
        <dbReference type="EMBL" id="GER58172.1"/>
    </source>
</evidence>
<evidence type="ECO:0000256" key="5">
    <source>
        <dbReference type="ARBA" id="ARBA00022801"/>
    </source>
</evidence>
<evidence type="ECO:0000256" key="3">
    <source>
        <dbReference type="ARBA" id="ARBA00022670"/>
    </source>
</evidence>
<accession>A0A5J4IVA2</accession>
<gene>
    <name evidence="9" type="ORF">ULMA_02800</name>
</gene>
<dbReference type="GO" id="GO:0008233">
    <property type="term" value="F:peptidase activity"/>
    <property type="evidence" value="ECO:0007669"/>
    <property type="project" value="UniProtKB-KW"/>
</dbReference>
<feature type="transmembrane region" description="Helical" evidence="8">
    <location>
        <begin position="250"/>
        <end position="268"/>
    </location>
</feature>
<evidence type="ECO:0000256" key="2">
    <source>
        <dbReference type="ARBA" id="ARBA00022475"/>
    </source>
</evidence>
<keyword evidence="6 8" id="KW-1133">Transmembrane helix</keyword>
<sequence length="276" mass="31351">MSLLYGAYLNYYASATGTADPITNLVAIQSTALINSFGYDAQILPDTSAPHMKLIINDHYTANIIEGCNALSIIILFISFILAFAQGFKKTFLFLLAGTSLIYAVNLVRICILAIALYKYPNQSDFLHGVVFPGIIYGMVFLLIGLLVLIRTFESQLFYDPLLLFFKTDHTINALPILDYSKLYLGLTFRFLLNTLVSLAILWFVFKNKKVLKFSVLLYVMFFIICVGFFTFFIVVYSDGPHQPLFYVRRFLIQPLMLFLLVPAFYFFGNAPSLKK</sequence>
<dbReference type="AlphaFoldDB" id="A0A5J4IVA2"/>
<protein>
    <recommendedName>
        <fullName evidence="11">Exosortase F system-associated protein</fullName>
    </recommendedName>
</protein>
<keyword evidence="3" id="KW-0645">Protease</keyword>
<evidence type="ECO:0000256" key="6">
    <source>
        <dbReference type="ARBA" id="ARBA00022989"/>
    </source>
</evidence>
<keyword evidence="5" id="KW-0378">Hydrolase</keyword>
<dbReference type="InterPro" id="IPR026392">
    <property type="entry name" value="Exo/Archaeosortase_dom"/>
</dbReference>
<keyword evidence="4 8" id="KW-0812">Transmembrane</keyword>
<comment type="caution">
    <text evidence="9">The sequence shown here is derived from an EMBL/GenBank/DDBJ whole genome shotgun (WGS) entry which is preliminary data.</text>
</comment>
<feature type="transmembrane region" description="Helical" evidence="8">
    <location>
        <begin position="130"/>
        <end position="150"/>
    </location>
</feature>
<keyword evidence="2" id="KW-1003">Cell membrane</keyword>
<dbReference type="GO" id="GO:0006508">
    <property type="term" value="P:proteolysis"/>
    <property type="evidence" value="ECO:0007669"/>
    <property type="project" value="UniProtKB-KW"/>
</dbReference>
<evidence type="ECO:0000256" key="8">
    <source>
        <dbReference type="SAM" id="Phobius"/>
    </source>
</evidence>
<evidence type="ECO:0000256" key="4">
    <source>
        <dbReference type="ARBA" id="ARBA00022692"/>
    </source>
</evidence>
<name>A0A5J4IVA2_9FLAO</name>
<dbReference type="Pfam" id="PF09721">
    <property type="entry name" value="Exosortase_EpsH"/>
    <property type="match status" value="1"/>
</dbReference>
<feature type="transmembrane region" description="Helical" evidence="8">
    <location>
        <begin position="217"/>
        <end position="238"/>
    </location>
</feature>
<feature type="transmembrane region" description="Helical" evidence="8">
    <location>
        <begin position="92"/>
        <end position="118"/>
    </location>
</feature>
<evidence type="ECO:0000256" key="7">
    <source>
        <dbReference type="ARBA" id="ARBA00023136"/>
    </source>
</evidence>
<reference evidence="9 10" key="1">
    <citation type="submission" date="2019-08" db="EMBL/GenBank/DDBJ databases">
        <title>Draft genome sequence of Ulvibacter marinus type strain NBRC 109484.</title>
        <authorList>
            <person name="Kawano K."/>
            <person name="Ushijima N."/>
            <person name="Kihara M."/>
            <person name="Itoh H."/>
        </authorList>
    </citation>
    <scope>NUCLEOTIDE SEQUENCE [LARGE SCALE GENOMIC DNA]</scope>
    <source>
        <strain evidence="9 10">NBRC 109484</strain>
    </source>
</reference>
<dbReference type="NCBIfam" id="TIGR04128">
    <property type="entry name" value="exoso_Fjoh_1448"/>
    <property type="match status" value="1"/>
</dbReference>
<comment type="subcellular location">
    <subcellularLocation>
        <location evidence="1">Cell membrane</location>
        <topology evidence="1">Multi-pass membrane protein</topology>
    </subcellularLocation>
</comment>
<dbReference type="NCBIfam" id="TIGR04127">
    <property type="entry name" value="flavo_near_exo"/>
    <property type="match status" value="1"/>
</dbReference>
<evidence type="ECO:0000313" key="10">
    <source>
        <dbReference type="Proteomes" id="UP000326509"/>
    </source>
</evidence>
<feature type="transmembrane region" description="Helical" evidence="8">
    <location>
        <begin position="60"/>
        <end position="85"/>
    </location>
</feature>
<organism evidence="9 10">
    <name type="scientific">Patiriisocius marinus</name>
    <dbReference type="NCBI Taxonomy" id="1397112"/>
    <lineage>
        <taxon>Bacteria</taxon>
        <taxon>Pseudomonadati</taxon>
        <taxon>Bacteroidota</taxon>
        <taxon>Flavobacteriia</taxon>
        <taxon>Flavobacteriales</taxon>
        <taxon>Flavobacteriaceae</taxon>
        <taxon>Patiriisocius</taxon>
    </lineage>
</organism>
<evidence type="ECO:0008006" key="11">
    <source>
        <dbReference type="Google" id="ProtNLM"/>
    </source>
</evidence>
<dbReference type="InterPro" id="IPR026323">
    <property type="entry name" value="Exosortase-related_prot_XrtF"/>
</dbReference>
<feature type="transmembrane region" description="Helical" evidence="8">
    <location>
        <begin position="184"/>
        <end position="205"/>
    </location>
</feature>
<dbReference type="GO" id="GO:0005886">
    <property type="term" value="C:plasma membrane"/>
    <property type="evidence" value="ECO:0007669"/>
    <property type="project" value="UniProtKB-SubCell"/>
</dbReference>
<dbReference type="InterPro" id="IPR026414">
    <property type="entry name" value="ExosoTase_F-assoc_memb"/>
</dbReference>
<keyword evidence="7 8" id="KW-0472">Membrane</keyword>
<dbReference type="Proteomes" id="UP000326509">
    <property type="component" value="Unassembled WGS sequence"/>
</dbReference>
<keyword evidence="10" id="KW-1185">Reference proteome</keyword>
<proteinExistence type="predicted"/>
<dbReference type="NCBIfam" id="TIGR04178">
    <property type="entry name" value="exo_archaeo"/>
    <property type="match status" value="1"/>
</dbReference>
<dbReference type="EMBL" id="BKCG01000001">
    <property type="protein sequence ID" value="GER58172.1"/>
    <property type="molecule type" value="Genomic_DNA"/>
</dbReference>
<dbReference type="InterPro" id="IPR019127">
    <property type="entry name" value="Exosortase"/>
</dbReference>